<name>A0AAV5VFK2_9BILA</name>
<proteinExistence type="predicted"/>
<gene>
    <name evidence="2" type="ORF">PFISCL1PPCAC_8516</name>
</gene>
<feature type="non-terminal residue" evidence="2">
    <location>
        <position position="78"/>
    </location>
</feature>
<sequence length="78" mass="9065">SPNFQQPQQMQQQQMQQVQPQHMQPRQNVMVGQRLPVNKQEETNWRVSLPSGIHTYRPAQRPSPVQQNMDGDCIATID</sequence>
<evidence type="ECO:0000313" key="2">
    <source>
        <dbReference type="EMBL" id="GMT17219.1"/>
    </source>
</evidence>
<feature type="region of interest" description="Disordered" evidence="1">
    <location>
        <begin position="1"/>
        <end position="26"/>
    </location>
</feature>
<dbReference type="Proteomes" id="UP001432322">
    <property type="component" value="Unassembled WGS sequence"/>
</dbReference>
<feature type="non-terminal residue" evidence="2">
    <location>
        <position position="1"/>
    </location>
</feature>
<dbReference type="EMBL" id="BTSY01000003">
    <property type="protein sequence ID" value="GMT17219.1"/>
    <property type="molecule type" value="Genomic_DNA"/>
</dbReference>
<reference evidence="2" key="1">
    <citation type="submission" date="2023-10" db="EMBL/GenBank/DDBJ databases">
        <title>Genome assembly of Pristionchus species.</title>
        <authorList>
            <person name="Yoshida K."/>
            <person name="Sommer R.J."/>
        </authorList>
    </citation>
    <scope>NUCLEOTIDE SEQUENCE</scope>
    <source>
        <strain evidence="2">RS5133</strain>
    </source>
</reference>
<feature type="region of interest" description="Disordered" evidence="1">
    <location>
        <begin position="53"/>
        <end position="78"/>
    </location>
</feature>
<organism evidence="2 3">
    <name type="scientific">Pristionchus fissidentatus</name>
    <dbReference type="NCBI Taxonomy" id="1538716"/>
    <lineage>
        <taxon>Eukaryota</taxon>
        <taxon>Metazoa</taxon>
        <taxon>Ecdysozoa</taxon>
        <taxon>Nematoda</taxon>
        <taxon>Chromadorea</taxon>
        <taxon>Rhabditida</taxon>
        <taxon>Rhabditina</taxon>
        <taxon>Diplogasteromorpha</taxon>
        <taxon>Diplogasteroidea</taxon>
        <taxon>Neodiplogasteridae</taxon>
        <taxon>Pristionchus</taxon>
    </lineage>
</organism>
<evidence type="ECO:0000256" key="1">
    <source>
        <dbReference type="SAM" id="MobiDB-lite"/>
    </source>
</evidence>
<evidence type="ECO:0000313" key="3">
    <source>
        <dbReference type="Proteomes" id="UP001432322"/>
    </source>
</evidence>
<comment type="caution">
    <text evidence="2">The sequence shown here is derived from an EMBL/GenBank/DDBJ whole genome shotgun (WGS) entry which is preliminary data.</text>
</comment>
<accession>A0AAV5VFK2</accession>
<dbReference type="AlphaFoldDB" id="A0AAV5VFK2"/>
<keyword evidence="3" id="KW-1185">Reference proteome</keyword>
<protein>
    <submittedName>
        <fullName evidence="2">Uncharacterized protein</fullName>
    </submittedName>
</protein>